<evidence type="ECO:0000313" key="3">
    <source>
        <dbReference type="Proteomes" id="UP001218170"/>
    </source>
</evidence>
<proteinExistence type="predicted"/>
<dbReference type="RefSeq" id="WP_274263891.1">
    <property type="nucleotide sequence ID" value="NZ_JAQZCI010000001.1"/>
</dbReference>
<name>A0ABT5SEZ3_9MICO</name>
<dbReference type="PROSITE" id="PS51354">
    <property type="entry name" value="GLUTAREDOXIN_2"/>
    <property type="match status" value="1"/>
</dbReference>
<keyword evidence="3" id="KW-1185">Reference proteome</keyword>
<comment type="caution">
    <text evidence="2">The sequence shown here is derived from an EMBL/GenBank/DDBJ whole genome shotgun (WGS) entry which is preliminary data.</text>
</comment>
<evidence type="ECO:0000259" key="1">
    <source>
        <dbReference type="Pfam" id="PF00462"/>
    </source>
</evidence>
<accession>A0ABT5SEZ3</accession>
<dbReference type="Proteomes" id="UP001218170">
    <property type="component" value="Unassembled WGS sequence"/>
</dbReference>
<reference evidence="2 3" key="1">
    <citation type="submission" date="2023-02" db="EMBL/GenBank/DDBJ databases">
        <title>Study of novel species of the Microbacterium genus.</title>
        <authorList>
            <person name="Arroyo-Herrera I."/>
            <person name="Roman-Ponce B."/>
            <person name="Vasquez-Murrieta M.S."/>
        </authorList>
    </citation>
    <scope>NUCLEOTIDE SEQUENCE [LARGE SCALE GENOMIC DNA]</scope>
    <source>
        <strain evidence="2 3">NE1TT3</strain>
    </source>
</reference>
<evidence type="ECO:0000313" key="2">
    <source>
        <dbReference type="EMBL" id="MDD7961387.1"/>
    </source>
</evidence>
<dbReference type="EMBL" id="JAQZCI010000001">
    <property type="protein sequence ID" value="MDD7961387.1"/>
    <property type="molecule type" value="Genomic_DNA"/>
</dbReference>
<dbReference type="Gene3D" id="3.40.30.10">
    <property type="entry name" value="Glutaredoxin"/>
    <property type="match status" value="1"/>
</dbReference>
<protein>
    <submittedName>
        <fullName evidence="2">Glutaredoxin family protein</fullName>
    </submittedName>
</protein>
<feature type="domain" description="Glutaredoxin" evidence="1">
    <location>
        <begin position="24"/>
        <end position="84"/>
    </location>
</feature>
<dbReference type="SUPFAM" id="SSF52833">
    <property type="entry name" value="Thioredoxin-like"/>
    <property type="match status" value="1"/>
</dbReference>
<organism evidence="2 3">
    <name type="scientific">Microbacterium thalli</name>
    <dbReference type="NCBI Taxonomy" id="3027921"/>
    <lineage>
        <taxon>Bacteria</taxon>
        <taxon>Bacillati</taxon>
        <taxon>Actinomycetota</taxon>
        <taxon>Actinomycetes</taxon>
        <taxon>Micrococcales</taxon>
        <taxon>Microbacteriaceae</taxon>
        <taxon>Microbacterium</taxon>
    </lineage>
</organism>
<dbReference type="CDD" id="cd02976">
    <property type="entry name" value="NrdH"/>
    <property type="match status" value="1"/>
</dbReference>
<dbReference type="InterPro" id="IPR036249">
    <property type="entry name" value="Thioredoxin-like_sf"/>
</dbReference>
<dbReference type="InterPro" id="IPR002109">
    <property type="entry name" value="Glutaredoxin"/>
</dbReference>
<sequence>MATDLAIAVEIDSTRDAASEPPVVTVYTAGTACVQCALTEKVLAELGIPFVECDITRDENLAARAYVMGDLGYTRAPVVVVDEHDHWSGFQPGELKRVAAHLRSRP</sequence>
<gene>
    <name evidence="2" type="ORF">PUW80_03375</name>
</gene>
<dbReference type="Pfam" id="PF00462">
    <property type="entry name" value="Glutaredoxin"/>
    <property type="match status" value="1"/>
</dbReference>